<gene>
    <name evidence="10" type="ORF">H4R18_004879</name>
</gene>
<comment type="similarity">
    <text evidence="2 8">Belongs to the universal ribosomal protein uL3 family.</text>
</comment>
<dbReference type="PANTHER" id="PTHR11229">
    <property type="entry name" value="50S RIBOSOMAL PROTEIN L3"/>
    <property type="match status" value="1"/>
</dbReference>
<evidence type="ECO:0000256" key="5">
    <source>
        <dbReference type="ARBA" id="ARBA00023128"/>
    </source>
</evidence>
<dbReference type="SUPFAM" id="SSF50447">
    <property type="entry name" value="Translation proteins"/>
    <property type="match status" value="1"/>
</dbReference>
<keyword evidence="5" id="KW-0496">Mitochondrion</keyword>
<feature type="compositionally biased region" description="Polar residues" evidence="9">
    <location>
        <begin position="201"/>
        <end position="216"/>
    </location>
</feature>
<evidence type="ECO:0000256" key="7">
    <source>
        <dbReference type="ARBA" id="ARBA00035209"/>
    </source>
</evidence>
<dbReference type="Proteomes" id="UP001140217">
    <property type="component" value="Unassembled WGS sequence"/>
</dbReference>
<evidence type="ECO:0000256" key="6">
    <source>
        <dbReference type="ARBA" id="ARBA00023274"/>
    </source>
</evidence>
<comment type="caution">
    <text evidence="10">The sequence shown here is derived from an EMBL/GenBank/DDBJ whole genome shotgun (WGS) entry which is preliminary data.</text>
</comment>
<organism evidence="10 11">
    <name type="scientific">Coemansia javaensis</name>
    <dbReference type="NCBI Taxonomy" id="2761396"/>
    <lineage>
        <taxon>Eukaryota</taxon>
        <taxon>Fungi</taxon>
        <taxon>Fungi incertae sedis</taxon>
        <taxon>Zoopagomycota</taxon>
        <taxon>Kickxellomycotina</taxon>
        <taxon>Kickxellomycetes</taxon>
        <taxon>Kickxellales</taxon>
        <taxon>Kickxellaceae</taxon>
        <taxon>Coemansia</taxon>
    </lineage>
</organism>
<dbReference type="InterPro" id="IPR000597">
    <property type="entry name" value="Ribosomal_uL3"/>
</dbReference>
<dbReference type="FunFam" id="2.40.30.10:FF:000004">
    <property type="entry name" value="50S ribosomal protein L3"/>
    <property type="match status" value="1"/>
</dbReference>
<dbReference type="InterPro" id="IPR009000">
    <property type="entry name" value="Transl_B-barrel_sf"/>
</dbReference>
<comment type="subcellular location">
    <subcellularLocation>
        <location evidence="1">Mitochondrion</location>
    </subcellularLocation>
</comment>
<dbReference type="GO" id="GO:0006412">
    <property type="term" value="P:translation"/>
    <property type="evidence" value="ECO:0007669"/>
    <property type="project" value="InterPro"/>
</dbReference>
<reference evidence="10" key="1">
    <citation type="submission" date="2022-07" db="EMBL/GenBank/DDBJ databases">
        <title>Phylogenomic reconstructions and comparative analyses of Kickxellomycotina fungi.</title>
        <authorList>
            <person name="Reynolds N.K."/>
            <person name="Stajich J.E."/>
            <person name="Barry K."/>
            <person name="Grigoriev I.V."/>
            <person name="Crous P."/>
            <person name="Smith M.E."/>
        </authorList>
    </citation>
    <scope>NUCLEOTIDE SEQUENCE</scope>
    <source>
        <strain evidence="10">NBRC 105414</strain>
    </source>
</reference>
<evidence type="ECO:0000256" key="4">
    <source>
        <dbReference type="ARBA" id="ARBA00022980"/>
    </source>
</evidence>
<dbReference type="InterPro" id="IPR019927">
    <property type="entry name" value="Ribosomal_uL3_bac/org-type"/>
</dbReference>
<dbReference type="PANTHER" id="PTHR11229:SF8">
    <property type="entry name" value="LARGE RIBOSOMAL SUBUNIT PROTEIN UL3M"/>
    <property type="match status" value="1"/>
</dbReference>
<dbReference type="OrthoDB" id="274683at2759"/>
<evidence type="ECO:0000313" key="11">
    <source>
        <dbReference type="Proteomes" id="UP001140217"/>
    </source>
</evidence>
<dbReference type="GO" id="GO:0003735">
    <property type="term" value="F:structural constituent of ribosome"/>
    <property type="evidence" value="ECO:0007669"/>
    <property type="project" value="InterPro"/>
</dbReference>
<evidence type="ECO:0000256" key="3">
    <source>
        <dbReference type="ARBA" id="ARBA00022946"/>
    </source>
</evidence>
<dbReference type="GO" id="GO:0005762">
    <property type="term" value="C:mitochondrial large ribosomal subunit"/>
    <property type="evidence" value="ECO:0007669"/>
    <property type="project" value="TreeGrafter"/>
</dbReference>
<dbReference type="AlphaFoldDB" id="A0A9W8LF58"/>
<protein>
    <recommendedName>
        <fullName evidence="7">Large ribosomal subunit protein uL3m</fullName>
    </recommendedName>
</protein>
<dbReference type="PROSITE" id="PS00474">
    <property type="entry name" value="RIBOSOMAL_L3"/>
    <property type="match status" value="1"/>
</dbReference>
<evidence type="ECO:0000256" key="8">
    <source>
        <dbReference type="RuleBase" id="RU003905"/>
    </source>
</evidence>
<accession>A0A9W8LF58</accession>
<dbReference type="Pfam" id="PF00297">
    <property type="entry name" value="Ribosomal_L3"/>
    <property type="match status" value="1"/>
</dbReference>
<dbReference type="NCBIfam" id="TIGR03625">
    <property type="entry name" value="L3_bact"/>
    <property type="match status" value="1"/>
</dbReference>
<dbReference type="Gene3D" id="2.40.30.10">
    <property type="entry name" value="Translation factors"/>
    <property type="match status" value="2"/>
</dbReference>
<keyword evidence="6 8" id="KW-0687">Ribonucleoprotein</keyword>
<evidence type="ECO:0000256" key="1">
    <source>
        <dbReference type="ARBA" id="ARBA00004173"/>
    </source>
</evidence>
<evidence type="ECO:0000256" key="2">
    <source>
        <dbReference type="ARBA" id="ARBA00006540"/>
    </source>
</evidence>
<feature type="region of interest" description="Disordered" evidence="9">
    <location>
        <begin position="199"/>
        <end position="220"/>
    </location>
</feature>
<keyword evidence="11" id="KW-1185">Reference proteome</keyword>
<keyword evidence="4 8" id="KW-0689">Ribosomal protein</keyword>
<evidence type="ECO:0000256" key="9">
    <source>
        <dbReference type="SAM" id="MobiDB-lite"/>
    </source>
</evidence>
<dbReference type="HAMAP" id="MF_01325_B">
    <property type="entry name" value="Ribosomal_uL3_B"/>
    <property type="match status" value="1"/>
</dbReference>
<dbReference type="EMBL" id="JANBUL010000258">
    <property type="protein sequence ID" value="KAJ2777950.1"/>
    <property type="molecule type" value="Genomic_DNA"/>
</dbReference>
<dbReference type="InterPro" id="IPR019926">
    <property type="entry name" value="Ribosomal_uL3_CS"/>
</dbReference>
<name>A0A9W8LF58_9FUNG</name>
<proteinExistence type="inferred from homology"/>
<evidence type="ECO:0000313" key="10">
    <source>
        <dbReference type="EMBL" id="KAJ2777950.1"/>
    </source>
</evidence>
<keyword evidence="3" id="KW-0809">Transit peptide</keyword>
<sequence>MLPCLLRSCSGSGRLAASGAAFTRVRVLQSPLSTSAPAAKAKLPHEKIRYAPDVTELQPGTYTPQSQRTGVIARKKGMAAIWDEWGVRVPVTVLQLDAVQVVSVVKTSSPNHARLQIGCGARKEKNTTKPLMGHFKAHGVEPKAKLFEFPITPDAALPVGTEITAAHFVPGQLVDVTATSIGKGFQGVMKRWGFAGGPASHGNSLSHRVPGSTGNINPGRVYPGKKMPGRMGGKSATVIRLPVVKVDTAFNCVWVKGSVPGPDEQFVKIRDSIRLVKHRLFPEGASVPFPTYIPGQGPALPRELVARTGGRDPLTPAAD</sequence>